<evidence type="ECO:0008006" key="3">
    <source>
        <dbReference type="Google" id="ProtNLM"/>
    </source>
</evidence>
<name>A0ABR6NGR0_9SPHN</name>
<reference evidence="1 2" key="1">
    <citation type="submission" date="2020-08" db="EMBL/GenBank/DDBJ databases">
        <title>Exploring microbial biodiversity for novel pathways involved in the catabolism of aromatic compounds derived from lignin.</title>
        <authorList>
            <person name="Elkins J."/>
        </authorList>
    </citation>
    <scope>NUCLEOTIDE SEQUENCE [LARGE SCALE GENOMIC DNA]</scope>
    <source>
        <strain evidence="1 2">B1D3A</strain>
    </source>
</reference>
<dbReference type="Proteomes" id="UP001138540">
    <property type="component" value="Unassembled WGS sequence"/>
</dbReference>
<evidence type="ECO:0000313" key="1">
    <source>
        <dbReference type="EMBL" id="MBB5986479.1"/>
    </source>
</evidence>
<comment type="caution">
    <text evidence="1">The sequence shown here is derived from an EMBL/GenBank/DDBJ whole genome shotgun (WGS) entry which is preliminary data.</text>
</comment>
<keyword evidence="2" id="KW-1185">Reference proteome</keyword>
<protein>
    <recommendedName>
        <fullName evidence="3">HD domain-containing protein</fullName>
    </recommendedName>
</protein>
<dbReference type="SUPFAM" id="SSF109604">
    <property type="entry name" value="HD-domain/PDEase-like"/>
    <property type="match status" value="1"/>
</dbReference>
<dbReference type="EMBL" id="JACHKA010000001">
    <property type="protein sequence ID" value="MBB5986479.1"/>
    <property type="molecule type" value="Genomic_DNA"/>
</dbReference>
<accession>A0ABR6NGR0</accession>
<dbReference type="Gene3D" id="1.10.3210.10">
    <property type="entry name" value="Hypothetical protein af1432"/>
    <property type="match status" value="1"/>
</dbReference>
<sequence length="324" mass="36692">MASLSERADALEHEMSMELERKVAQRQPIRSAIYRSGEHDPSSPGHDLFDALAAGKKFLMGPDPRIPPMPEKPTLMDFFRLRFGNTQHVMQSARLAMKNGHDEKVVLACLLHDISVTGFICGDHGYWGAAMVEPYVDEEVSWAIRAHQVLRFFPDPSVGYAYPEAYIKYFGADFVPEPYVREAYERFRDHRYYMTGRLICLNDYYAFDPEVTVELEEFEDVIGRNFRQPEEGLGFDHSPARAYLAVHQHADPRAVKRTEACPVSAGRRLQCGMRTRARHWPGVSSNRRLKARAKCAGSSKPLAKAICEIGALAQRGSRRSSAAR</sequence>
<proteinExistence type="predicted"/>
<evidence type="ECO:0000313" key="2">
    <source>
        <dbReference type="Proteomes" id="UP001138540"/>
    </source>
</evidence>
<organism evidence="1 2">
    <name type="scientific">Sphingobium lignivorans</name>
    <dbReference type="NCBI Taxonomy" id="2735886"/>
    <lineage>
        <taxon>Bacteria</taxon>
        <taxon>Pseudomonadati</taxon>
        <taxon>Pseudomonadota</taxon>
        <taxon>Alphaproteobacteria</taxon>
        <taxon>Sphingomonadales</taxon>
        <taxon>Sphingomonadaceae</taxon>
        <taxon>Sphingobium</taxon>
    </lineage>
</organism>
<gene>
    <name evidence="1" type="ORF">HNP60_002453</name>
</gene>